<dbReference type="Proteomes" id="UP000011758">
    <property type="component" value="Unassembled WGS sequence"/>
</dbReference>
<evidence type="ECO:0000313" key="5">
    <source>
        <dbReference type="Proteomes" id="UP000011758"/>
    </source>
</evidence>
<gene>
    <name evidence="4" type="ORF">HMPREF9943_00852</name>
</gene>
<evidence type="ECO:0000256" key="3">
    <source>
        <dbReference type="SAM" id="MobiDB-lite"/>
    </source>
</evidence>
<dbReference type="Pfam" id="PF03602">
    <property type="entry name" value="Cons_hypoth95"/>
    <property type="match status" value="1"/>
</dbReference>
<name>M2Q1K2_9FIRM</name>
<dbReference type="AlphaFoldDB" id="M2Q1K2"/>
<dbReference type="STRING" id="999415.HMPREF9943_00852"/>
<dbReference type="PIRSF" id="PIRSF004553">
    <property type="entry name" value="CHP00095"/>
    <property type="match status" value="1"/>
</dbReference>
<sequence length="184" mass="21446">MRVISGKYKSRRLKTVPSQKTRPTTDKNKENLFNIIQRYLNGGTVLDLFGGSGGLGIEAISRGMDTLYVCDKSYQAYKVIKENIEALHILNAYPLKMDYRKALSYLKEQEIKFDLILLDPPYSMKINKDIILFMQEAGMLNDKCIIVTEDLYEEKMILDKHFHTIKEIVYGITMLQIFEYREEL</sequence>
<dbReference type="GO" id="GO:0003676">
    <property type="term" value="F:nucleic acid binding"/>
    <property type="evidence" value="ECO:0007669"/>
    <property type="project" value="InterPro"/>
</dbReference>
<dbReference type="InterPro" id="IPR004398">
    <property type="entry name" value="RNA_MeTrfase_RsmD"/>
</dbReference>
<keyword evidence="1 4" id="KW-0489">Methyltransferase</keyword>
<dbReference type="InterPro" id="IPR002052">
    <property type="entry name" value="DNA_methylase_N6_adenine_CS"/>
</dbReference>
<dbReference type="GO" id="GO:0008168">
    <property type="term" value="F:methyltransferase activity"/>
    <property type="evidence" value="ECO:0007669"/>
    <property type="project" value="UniProtKB-KW"/>
</dbReference>
<dbReference type="OrthoDB" id="9803017at2"/>
<dbReference type="InterPro" id="IPR029063">
    <property type="entry name" value="SAM-dependent_MTases_sf"/>
</dbReference>
<dbReference type="BioCyc" id="ECAT999415-HMP:GTTI-875-MONOMER"/>
<reference evidence="4 5" key="1">
    <citation type="submission" date="2013-02" db="EMBL/GenBank/DDBJ databases">
        <title>The Genome Sequence of Lactobacillus catenaformis F0143.</title>
        <authorList>
            <consortium name="The Broad Institute Genome Sequencing Platform"/>
            <person name="Earl A."/>
            <person name="Ward D."/>
            <person name="Feldgarden M."/>
            <person name="Gevers D."/>
            <person name="Izard J."/>
            <person name="Blanton J.M."/>
            <person name="Mathney J."/>
            <person name="Dewhirst F.E."/>
            <person name="Young S.K."/>
            <person name="Zeng Q."/>
            <person name="Gargeya S."/>
            <person name="Fitzgerald M."/>
            <person name="Haas B."/>
            <person name="Abouelleil A."/>
            <person name="Alvarado L."/>
            <person name="Arachchi H.M."/>
            <person name="Berlin A."/>
            <person name="Chapman S.B."/>
            <person name="Gearin G."/>
            <person name="Goldberg J."/>
            <person name="Griggs A."/>
            <person name="Gujja S."/>
            <person name="Hansen M."/>
            <person name="Heiman D."/>
            <person name="Howarth C."/>
            <person name="Larimer J."/>
            <person name="Lui A."/>
            <person name="MacDonald P.J.P."/>
            <person name="McCowen C."/>
            <person name="Montmayeur A."/>
            <person name="Murphy C."/>
            <person name="Neiman D."/>
            <person name="Pearson M."/>
            <person name="Priest M."/>
            <person name="Roberts A."/>
            <person name="Saif S."/>
            <person name="Shea T."/>
            <person name="Sisk P."/>
            <person name="Stolte C."/>
            <person name="Sykes S."/>
            <person name="Wortman J."/>
            <person name="Nusbaum C."/>
            <person name="Birren B."/>
        </authorList>
    </citation>
    <scope>NUCLEOTIDE SEQUENCE [LARGE SCALE GENOMIC DNA]</scope>
    <source>
        <strain evidence="4 5">OT 569</strain>
    </source>
</reference>
<dbReference type="CDD" id="cd02440">
    <property type="entry name" value="AdoMet_MTases"/>
    <property type="match status" value="1"/>
</dbReference>
<proteinExistence type="predicted"/>
<feature type="region of interest" description="Disordered" evidence="3">
    <location>
        <begin position="1"/>
        <end position="27"/>
    </location>
</feature>
<comment type="caution">
    <text evidence="4">The sequence shown here is derived from an EMBL/GenBank/DDBJ whole genome shotgun (WGS) entry which is preliminary data.</text>
</comment>
<evidence type="ECO:0000313" key="4">
    <source>
        <dbReference type="EMBL" id="EMD16810.1"/>
    </source>
</evidence>
<evidence type="ECO:0000256" key="2">
    <source>
        <dbReference type="ARBA" id="ARBA00022679"/>
    </source>
</evidence>
<dbReference type="GO" id="GO:0031167">
    <property type="term" value="P:rRNA methylation"/>
    <property type="evidence" value="ECO:0007669"/>
    <property type="project" value="InterPro"/>
</dbReference>
<dbReference type="SUPFAM" id="SSF53335">
    <property type="entry name" value="S-adenosyl-L-methionine-dependent methyltransferases"/>
    <property type="match status" value="1"/>
</dbReference>
<dbReference type="PANTHER" id="PTHR43542">
    <property type="entry name" value="METHYLTRANSFERASE"/>
    <property type="match status" value="1"/>
</dbReference>
<dbReference type="PATRIC" id="fig|999415.3.peg.858"/>
<dbReference type="PROSITE" id="PS00092">
    <property type="entry name" value="N6_MTASE"/>
    <property type="match status" value="1"/>
</dbReference>
<dbReference type="PANTHER" id="PTHR43542:SF1">
    <property type="entry name" value="METHYLTRANSFERASE"/>
    <property type="match status" value="1"/>
</dbReference>
<dbReference type="Gene3D" id="3.40.50.150">
    <property type="entry name" value="Vaccinia Virus protein VP39"/>
    <property type="match status" value="1"/>
</dbReference>
<accession>M2Q1K2</accession>
<keyword evidence="5" id="KW-1185">Reference proteome</keyword>
<dbReference type="EMBL" id="AGEJ01000013">
    <property type="protein sequence ID" value="EMD16810.1"/>
    <property type="molecule type" value="Genomic_DNA"/>
</dbReference>
<dbReference type="NCBIfam" id="TIGR00095">
    <property type="entry name" value="16S rRNA (guanine(966)-N(2))-methyltransferase RsmD"/>
    <property type="match status" value="1"/>
</dbReference>
<organism evidence="4 5">
    <name type="scientific">Eggerthia catenaformis OT 569 = DSM 20559</name>
    <dbReference type="NCBI Taxonomy" id="999415"/>
    <lineage>
        <taxon>Bacteria</taxon>
        <taxon>Bacillati</taxon>
        <taxon>Bacillota</taxon>
        <taxon>Erysipelotrichia</taxon>
        <taxon>Erysipelotrichales</taxon>
        <taxon>Coprobacillaceae</taxon>
        <taxon>Eggerthia</taxon>
    </lineage>
</organism>
<dbReference type="RefSeq" id="WP_004802368.1">
    <property type="nucleotide sequence ID" value="NZ_AUGJ01000010.1"/>
</dbReference>
<keyword evidence="2 4" id="KW-0808">Transferase</keyword>
<dbReference type="eggNOG" id="COG0742">
    <property type="taxonomic scope" value="Bacteria"/>
</dbReference>
<evidence type="ECO:0000256" key="1">
    <source>
        <dbReference type="ARBA" id="ARBA00022603"/>
    </source>
</evidence>
<protein>
    <submittedName>
        <fullName evidence="4">RsmD family RNA methyltransferase</fullName>
    </submittedName>
</protein>